<keyword evidence="11" id="KW-0067">ATP-binding</keyword>
<keyword evidence="9" id="KW-0547">Nucleotide-binding</keyword>
<evidence type="ECO:0000256" key="3">
    <source>
        <dbReference type="ARBA" id="ARBA00008883"/>
    </source>
</evidence>
<dbReference type="Proteomes" id="UP001209229">
    <property type="component" value="Unassembled WGS sequence"/>
</dbReference>
<dbReference type="NCBIfam" id="TIGR01007">
    <property type="entry name" value="eps_fam"/>
    <property type="match status" value="1"/>
</dbReference>
<evidence type="ECO:0000313" key="20">
    <source>
        <dbReference type="EMBL" id="MCW3786250.1"/>
    </source>
</evidence>
<comment type="caution">
    <text evidence="20">The sequence shown here is derived from an EMBL/GenBank/DDBJ whole genome shotgun (WGS) entry which is preliminary data.</text>
</comment>
<dbReference type="Pfam" id="PF13614">
    <property type="entry name" value="AAA_31"/>
    <property type="match status" value="1"/>
</dbReference>
<dbReference type="InterPro" id="IPR005702">
    <property type="entry name" value="Wzc-like_C"/>
</dbReference>
<keyword evidence="13 16" id="KW-0472">Membrane</keyword>
<dbReference type="InterPro" id="IPR050445">
    <property type="entry name" value="Bact_polysacc_biosynth/exp"/>
</dbReference>
<keyword evidence="10" id="KW-0418">Kinase</keyword>
<evidence type="ECO:0000256" key="11">
    <source>
        <dbReference type="ARBA" id="ARBA00022840"/>
    </source>
</evidence>
<dbReference type="CDD" id="cd05387">
    <property type="entry name" value="BY-kinase"/>
    <property type="match status" value="1"/>
</dbReference>
<dbReference type="RefSeq" id="WP_301189816.1">
    <property type="nucleotide sequence ID" value="NZ_JAPDPJ010000011.1"/>
</dbReference>
<comment type="similarity">
    <text evidence="3">Belongs to the etk/wzc family.</text>
</comment>
<name>A0AAE3M3U7_9BACT</name>
<keyword evidence="5" id="KW-1003">Cell membrane</keyword>
<keyword evidence="8 16" id="KW-0812">Transmembrane</keyword>
<evidence type="ECO:0000259" key="17">
    <source>
        <dbReference type="Pfam" id="PF02706"/>
    </source>
</evidence>
<evidence type="ECO:0000256" key="8">
    <source>
        <dbReference type="ARBA" id="ARBA00022692"/>
    </source>
</evidence>
<dbReference type="EC" id="2.7.10.2" evidence="4"/>
<dbReference type="PANTHER" id="PTHR32309:SF13">
    <property type="entry name" value="FERRIC ENTEROBACTIN TRANSPORT PROTEIN FEPE"/>
    <property type="match status" value="1"/>
</dbReference>
<dbReference type="GO" id="GO:0005524">
    <property type="term" value="F:ATP binding"/>
    <property type="evidence" value="ECO:0007669"/>
    <property type="project" value="UniProtKB-KW"/>
</dbReference>
<dbReference type="Gene3D" id="3.40.50.300">
    <property type="entry name" value="P-loop containing nucleotide triphosphate hydrolases"/>
    <property type="match status" value="1"/>
</dbReference>
<dbReference type="InterPro" id="IPR027417">
    <property type="entry name" value="P-loop_NTPase"/>
</dbReference>
<comment type="subcellular location">
    <subcellularLocation>
        <location evidence="1">Cell inner membrane</location>
        <topology evidence="1">Multi-pass membrane protein</topology>
    </subcellularLocation>
</comment>
<feature type="domain" description="Tyrosine-protein kinase G-rich" evidence="19">
    <location>
        <begin position="451"/>
        <end position="531"/>
    </location>
</feature>
<evidence type="ECO:0000256" key="10">
    <source>
        <dbReference type="ARBA" id="ARBA00022777"/>
    </source>
</evidence>
<sequence>MKKISTHETLDVNYFIRFVKKHWLVIAMCSILSLAFAYVINKYSIKVYEVSTSIVINEESGGLADASAQLLNEFGFISNNKSFANELLALKSTPLISETIEKLDFQISYFEHELFSKRELYKSSPFLIILDKNYQQPISATFYIKIIDSSTCEITMDHEDVGIYSFVSGNIVQRVQKLHFKEHVDFDKYIYSDYMRFKILLNSSVDFEDLKDKKYSFHINTNGALVRNYKRKLVVIPPDLEATVAEIKLKTENPVKAIDFLNTLTATYVDRELERKRHTSVRTIEYINDQLEIIGDSLARAEQNLQSFKTRNEVTDISMQSGQFIEDMRELESQKAILNVNTEYYQYVKNYFNHNKEFNELIAPSAMGINDPMLNNLIDELIRLNSERVSFIENNQEKSPYLKKINIRIENLRKMVSENISYYEETNAIKLADLNSRIGRLSSEIRKLPATQRTLIGIERKFNVNDAIYTYLLEKRAEAEIAKASYQPDTEIIEPSVIAGTGPISPKKTLNYMIALILGIFIPVIFIRIKELTQTTYSSVLEAESSIELPVLCKISTNNKGCENVVERYPQTQVSENFRHLNVSLKYFFKDNSCKTILISSSVGGEGKSFIALNSAITFANSGYKTILLAFDLRKNQFSKYLSEYTEHRKKAGLTEFISQQATLDEVIGQTKTKNLDVILSGELAPNPSELISSDQTTVMFEKLKEKYDYIIVDTSPIGLISDGYHLINHCDLSMIILRMKISPKSEFKSLQQDLINKGIKSCVVLNDITKLKKDGYGYYDDRKN</sequence>
<keyword evidence="7 20" id="KW-0808">Transferase</keyword>
<evidence type="ECO:0000313" key="21">
    <source>
        <dbReference type="Proteomes" id="UP001209229"/>
    </source>
</evidence>
<proteinExistence type="inferred from homology"/>
<dbReference type="Pfam" id="PF13807">
    <property type="entry name" value="GNVR"/>
    <property type="match status" value="1"/>
</dbReference>
<evidence type="ECO:0000256" key="4">
    <source>
        <dbReference type="ARBA" id="ARBA00011903"/>
    </source>
</evidence>
<dbReference type="GO" id="GO:0005886">
    <property type="term" value="C:plasma membrane"/>
    <property type="evidence" value="ECO:0007669"/>
    <property type="project" value="UniProtKB-SubCell"/>
</dbReference>
<keyword evidence="14" id="KW-0829">Tyrosine-protein kinase</keyword>
<evidence type="ECO:0000256" key="16">
    <source>
        <dbReference type="SAM" id="Phobius"/>
    </source>
</evidence>
<evidence type="ECO:0000256" key="12">
    <source>
        <dbReference type="ARBA" id="ARBA00022989"/>
    </source>
</evidence>
<evidence type="ECO:0000256" key="13">
    <source>
        <dbReference type="ARBA" id="ARBA00023136"/>
    </source>
</evidence>
<dbReference type="AlphaFoldDB" id="A0AAE3M3U7"/>
<dbReference type="GO" id="GO:0004715">
    <property type="term" value="F:non-membrane spanning protein tyrosine kinase activity"/>
    <property type="evidence" value="ECO:0007669"/>
    <property type="project" value="UniProtKB-EC"/>
</dbReference>
<evidence type="ECO:0000259" key="18">
    <source>
        <dbReference type="Pfam" id="PF13614"/>
    </source>
</evidence>
<dbReference type="SUPFAM" id="SSF52540">
    <property type="entry name" value="P-loop containing nucleoside triphosphate hydrolases"/>
    <property type="match status" value="1"/>
</dbReference>
<dbReference type="PANTHER" id="PTHR32309">
    <property type="entry name" value="TYROSINE-PROTEIN KINASE"/>
    <property type="match status" value="1"/>
</dbReference>
<keyword evidence="12 16" id="KW-1133">Transmembrane helix</keyword>
<evidence type="ECO:0000256" key="5">
    <source>
        <dbReference type="ARBA" id="ARBA00022475"/>
    </source>
</evidence>
<evidence type="ECO:0000259" key="19">
    <source>
        <dbReference type="Pfam" id="PF13807"/>
    </source>
</evidence>
<dbReference type="Pfam" id="PF02706">
    <property type="entry name" value="Wzz"/>
    <property type="match status" value="1"/>
</dbReference>
<evidence type="ECO:0000256" key="14">
    <source>
        <dbReference type="ARBA" id="ARBA00023137"/>
    </source>
</evidence>
<dbReference type="InterPro" id="IPR003856">
    <property type="entry name" value="LPS_length_determ_N"/>
</dbReference>
<gene>
    <name evidence="20" type="ORF">OM075_07220</name>
</gene>
<feature type="domain" description="Polysaccharide chain length determinant N-terminal" evidence="17">
    <location>
        <begin position="9"/>
        <end position="103"/>
    </location>
</feature>
<feature type="transmembrane region" description="Helical" evidence="16">
    <location>
        <begin position="21"/>
        <end position="40"/>
    </location>
</feature>
<feature type="domain" description="AAA" evidence="18">
    <location>
        <begin position="595"/>
        <end position="718"/>
    </location>
</feature>
<reference evidence="20" key="1">
    <citation type="submission" date="2022-10" db="EMBL/GenBank/DDBJ databases">
        <authorList>
            <person name="Yu W.X."/>
        </authorList>
    </citation>
    <scope>NUCLEOTIDE SEQUENCE</scope>
    <source>
        <strain evidence="20">AAT</strain>
    </source>
</reference>
<dbReference type="InterPro" id="IPR025669">
    <property type="entry name" value="AAA_dom"/>
</dbReference>
<protein>
    <recommendedName>
        <fullName evidence="4">non-specific protein-tyrosine kinase</fullName>
        <ecNumber evidence="4">2.7.10.2</ecNumber>
    </recommendedName>
</protein>
<evidence type="ECO:0000256" key="1">
    <source>
        <dbReference type="ARBA" id="ARBA00004429"/>
    </source>
</evidence>
<keyword evidence="6" id="KW-0997">Cell inner membrane</keyword>
<dbReference type="InterPro" id="IPR032807">
    <property type="entry name" value="GNVR"/>
</dbReference>
<evidence type="ECO:0000256" key="2">
    <source>
        <dbReference type="ARBA" id="ARBA00007316"/>
    </source>
</evidence>
<comment type="catalytic activity">
    <reaction evidence="15">
        <text>L-tyrosyl-[protein] + ATP = O-phospho-L-tyrosyl-[protein] + ADP + H(+)</text>
        <dbReference type="Rhea" id="RHEA:10596"/>
        <dbReference type="Rhea" id="RHEA-COMP:10136"/>
        <dbReference type="Rhea" id="RHEA-COMP:20101"/>
        <dbReference type="ChEBI" id="CHEBI:15378"/>
        <dbReference type="ChEBI" id="CHEBI:30616"/>
        <dbReference type="ChEBI" id="CHEBI:46858"/>
        <dbReference type="ChEBI" id="CHEBI:61978"/>
        <dbReference type="ChEBI" id="CHEBI:456216"/>
        <dbReference type="EC" id="2.7.10.2"/>
    </reaction>
</comment>
<accession>A0AAE3M3U7</accession>
<evidence type="ECO:0000256" key="6">
    <source>
        <dbReference type="ARBA" id="ARBA00022519"/>
    </source>
</evidence>
<evidence type="ECO:0000256" key="15">
    <source>
        <dbReference type="ARBA" id="ARBA00051245"/>
    </source>
</evidence>
<evidence type="ECO:0000256" key="7">
    <source>
        <dbReference type="ARBA" id="ARBA00022679"/>
    </source>
</evidence>
<dbReference type="EMBL" id="JAPDPJ010000011">
    <property type="protein sequence ID" value="MCW3786250.1"/>
    <property type="molecule type" value="Genomic_DNA"/>
</dbReference>
<comment type="similarity">
    <text evidence="2">Belongs to the CpsD/CapB family.</text>
</comment>
<organism evidence="20 21">
    <name type="scientific">Plebeiibacterium sediminum</name>
    <dbReference type="NCBI Taxonomy" id="2992112"/>
    <lineage>
        <taxon>Bacteria</taxon>
        <taxon>Pseudomonadati</taxon>
        <taxon>Bacteroidota</taxon>
        <taxon>Bacteroidia</taxon>
        <taxon>Marinilabiliales</taxon>
        <taxon>Marinilabiliaceae</taxon>
        <taxon>Plebeiibacterium</taxon>
    </lineage>
</organism>
<evidence type="ECO:0000256" key="9">
    <source>
        <dbReference type="ARBA" id="ARBA00022741"/>
    </source>
</evidence>
<keyword evidence="21" id="KW-1185">Reference proteome</keyword>